<proteinExistence type="predicted"/>
<name>A0A317XRR2_9BASI</name>
<keyword evidence="2" id="KW-1185">Reference proteome</keyword>
<reference evidence="1 2" key="1">
    <citation type="journal article" date="2018" name="Mol. Biol. Evol.">
        <title>Broad Genomic Sampling Reveals a Smut Pathogenic Ancestry of the Fungal Clade Ustilaginomycotina.</title>
        <authorList>
            <person name="Kijpornyongpan T."/>
            <person name="Mondo S.J."/>
            <person name="Barry K."/>
            <person name="Sandor L."/>
            <person name="Lee J."/>
            <person name="Lipzen A."/>
            <person name="Pangilinan J."/>
            <person name="LaButti K."/>
            <person name="Hainaut M."/>
            <person name="Henrissat B."/>
            <person name="Grigoriev I.V."/>
            <person name="Spatafora J.W."/>
            <person name="Aime M.C."/>
        </authorList>
    </citation>
    <scope>NUCLEOTIDE SEQUENCE [LARGE SCALE GENOMIC DNA]</scope>
    <source>
        <strain evidence="1 2">MCA 3645</strain>
    </source>
</reference>
<sequence>MCHSSFCLRCACAWQHGCTSLPLTRSHACVALDNFLLLHAEPEGRHRDASERLQDFKPILLLDFCSKSHLCMTERSWTALRASLPRLYHGSWCSLFLGRARRRVDPA</sequence>
<dbReference type="EMBL" id="KZ819192">
    <property type="protein sequence ID" value="PWZ00782.1"/>
    <property type="molecule type" value="Genomic_DNA"/>
</dbReference>
<dbReference type="InParanoid" id="A0A317XRR2"/>
<accession>A0A317XRR2</accession>
<dbReference type="Proteomes" id="UP000246740">
    <property type="component" value="Unassembled WGS sequence"/>
</dbReference>
<dbReference type="AlphaFoldDB" id="A0A317XRR2"/>
<gene>
    <name evidence="1" type="ORF">BCV70DRAFT_200043</name>
</gene>
<evidence type="ECO:0000313" key="1">
    <source>
        <dbReference type="EMBL" id="PWZ00782.1"/>
    </source>
</evidence>
<evidence type="ECO:0000313" key="2">
    <source>
        <dbReference type="Proteomes" id="UP000246740"/>
    </source>
</evidence>
<organism evidence="1 2">
    <name type="scientific">Testicularia cyperi</name>
    <dbReference type="NCBI Taxonomy" id="1882483"/>
    <lineage>
        <taxon>Eukaryota</taxon>
        <taxon>Fungi</taxon>
        <taxon>Dikarya</taxon>
        <taxon>Basidiomycota</taxon>
        <taxon>Ustilaginomycotina</taxon>
        <taxon>Ustilaginomycetes</taxon>
        <taxon>Ustilaginales</taxon>
        <taxon>Anthracoideaceae</taxon>
        <taxon>Testicularia</taxon>
    </lineage>
</organism>
<protein>
    <submittedName>
        <fullName evidence="1">Uncharacterized protein</fullName>
    </submittedName>
</protein>